<dbReference type="InterPro" id="IPR036691">
    <property type="entry name" value="Endo/exonu/phosph_ase_sf"/>
</dbReference>
<accession>A0ABD0VIJ5</accession>
<dbReference type="SUPFAM" id="SSF56219">
    <property type="entry name" value="DNase I-like"/>
    <property type="match status" value="1"/>
</dbReference>
<gene>
    <name evidence="1" type="ORF">M5K25_005744</name>
</gene>
<dbReference type="AlphaFoldDB" id="A0ABD0VIJ5"/>
<name>A0ABD0VIJ5_DENTH</name>
<sequence>MDEMDQCILGSLSNGKGSFLIAAVYASTNHVGRRELWQFLQQHCNKDMSMIVGRDFNCVLNQGDKKGGKPFVFNSSAQELWDCMLQCDLHKTKTMARKILPFVLTHHLARVASDHAPNMLHLLEKSPSSKPLIRFEDTWVSYHQTWRIVKAKRVGKHYGTAAKILNNKCRKSLRALFFWSKNKLKELNEAKL</sequence>
<dbReference type="Proteomes" id="UP001552299">
    <property type="component" value="Unassembled WGS sequence"/>
</dbReference>
<protein>
    <submittedName>
        <fullName evidence="1">Uncharacterized protein</fullName>
    </submittedName>
</protein>
<dbReference type="Gene3D" id="3.60.10.10">
    <property type="entry name" value="Endonuclease/exonuclease/phosphatase"/>
    <property type="match status" value="1"/>
</dbReference>
<reference evidence="1 2" key="1">
    <citation type="journal article" date="2024" name="Plant Biotechnol. J.">
        <title>Dendrobium thyrsiflorum genome and its molecular insights into genes involved in important horticultural traits.</title>
        <authorList>
            <person name="Chen B."/>
            <person name="Wang J.Y."/>
            <person name="Zheng P.J."/>
            <person name="Li K.L."/>
            <person name="Liang Y.M."/>
            <person name="Chen X.F."/>
            <person name="Zhang C."/>
            <person name="Zhao X."/>
            <person name="He X."/>
            <person name="Zhang G.Q."/>
            <person name="Liu Z.J."/>
            <person name="Xu Q."/>
        </authorList>
    </citation>
    <scope>NUCLEOTIDE SEQUENCE [LARGE SCALE GENOMIC DNA]</scope>
    <source>
        <strain evidence="1">GZMU011</strain>
    </source>
</reference>
<proteinExistence type="predicted"/>
<keyword evidence="2" id="KW-1185">Reference proteome</keyword>
<evidence type="ECO:0000313" key="1">
    <source>
        <dbReference type="EMBL" id="KAL0924884.1"/>
    </source>
</evidence>
<evidence type="ECO:0000313" key="2">
    <source>
        <dbReference type="Proteomes" id="UP001552299"/>
    </source>
</evidence>
<organism evidence="1 2">
    <name type="scientific">Dendrobium thyrsiflorum</name>
    <name type="common">Pinecone-like raceme dendrobium</name>
    <name type="synonym">Orchid</name>
    <dbReference type="NCBI Taxonomy" id="117978"/>
    <lineage>
        <taxon>Eukaryota</taxon>
        <taxon>Viridiplantae</taxon>
        <taxon>Streptophyta</taxon>
        <taxon>Embryophyta</taxon>
        <taxon>Tracheophyta</taxon>
        <taxon>Spermatophyta</taxon>
        <taxon>Magnoliopsida</taxon>
        <taxon>Liliopsida</taxon>
        <taxon>Asparagales</taxon>
        <taxon>Orchidaceae</taxon>
        <taxon>Epidendroideae</taxon>
        <taxon>Malaxideae</taxon>
        <taxon>Dendrobiinae</taxon>
        <taxon>Dendrobium</taxon>
    </lineage>
</organism>
<comment type="caution">
    <text evidence="1">The sequence shown here is derived from an EMBL/GenBank/DDBJ whole genome shotgun (WGS) entry which is preliminary data.</text>
</comment>
<dbReference type="EMBL" id="JANQDX010000005">
    <property type="protein sequence ID" value="KAL0924884.1"/>
    <property type="molecule type" value="Genomic_DNA"/>
</dbReference>